<evidence type="ECO:0000313" key="2">
    <source>
        <dbReference type="EMBL" id="PNC57690.1"/>
    </source>
</evidence>
<evidence type="ECO:0000256" key="1">
    <source>
        <dbReference type="SAM" id="MobiDB-lite"/>
    </source>
</evidence>
<comment type="caution">
    <text evidence="2">The sequence shown here is derived from an EMBL/GenBank/DDBJ whole genome shotgun (WGS) entry which is preliminary data.</text>
</comment>
<accession>A0AAP8TA82</accession>
<dbReference type="RefSeq" id="WP_102735131.1">
    <property type="nucleotide sequence ID" value="NZ_PJKN01000001.1"/>
</dbReference>
<evidence type="ECO:0000313" key="3">
    <source>
        <dbReference type="Proteomes" id="UP000235914"/>
    </source>
</evidence>
<dbReference type="Proteomes" id="UP000235914">
    <property type="component" value="Unassembled WGS sequence"/>
</dbReference>
<feature type="region of interest" description="Disordered" evidence="1">
    <location>
        <begin position="417"/>
        <end position="450"/>
    </location>
</feature>
<protein>
    <submittedName>
        <fullName evidence="2">Uncharacterized protein</fullName>
    </submittedName>
</protein>
<dbReference type="EMBL" id="PJKN01000001">
    <property type="protein sequence ID" value="PNC57690.1"/>
    <property type="molecule type" value="Genomic_DNA"/>
</dbReference>
<organism evidence="2 3">
    <name type="scientific">Akkermansia muciniphila</name>
    <dbReference type="NCBI Taxonomy" id="239935"/>
    <lineage>
        <taxon>Bacteria</taxon>
        <taxon>Pseudomonadati</taxon>
        <taxon>Verrucomicrobiota</taxon>
        <taxon>Verrucomicrobiia</taxon>
        <taxon>Verrucomicrobiales</taxon>
        <taxon>Akkermansiaceae</taxon>
        <taxon>Akkermansia</taxon>
    </lineage>
</organism>
<name>A0AAP8TA82_9BACT</name>
<gene>
    <name evidence="2" type="ORF">CXU09_01060</name>
</gene>
<reference evidence="2 3" key="1">
    <citation type="journal article" date="2017" name="BMC Genomics">
        <title>Genome sequencing of 39 Akkermansia muciniphila isolates reveals its population structure, genomic and functional diverisity, and global distribution in mammalian gut microbiotas.</title>
        <authorList>
            <person name="Guo X."/>
            <person name="Li S."/>
            <person name="Zhang J."/>
            <person name="Wu F."/>
            <person name="Li X."/>
            <person name="Wu D."/>
            <person name="Zhang M."/>
            <person name="Ou Z."/>
            <person name="Jie Z."/>
            <person name="Yan Q."/>
            <person name="Li P."/>
            <person name="Yi J."/>
            <person name="Peng Y."/>
        </authorList>
    </citation>
    <scope>NUCLEOTIDE SEQUENCE [LARGE SCALE GENOMIC DNA]</scope>
    <source>
        <strain evidence="2 3">GP43</strain>
    </source>
</reference>
<proteinExistence type="predicted"/>
<dbReference type="AlphaFoldDB" id="A0AAP8TA82"/>
<feature type="compositionally biased region" description="Low complexity" evidence="1">
    <location>
        <begin position="431"/>
        <end position="450"/>
    </location>
</feature>
<sequence length="723" mass="79154">MRVVELTNRAIKGAKYEWSNFTAARATWQQLARDQDETAPYLYKEPVRVVWDGVTILEGTIRKCSLDQSGDAWRWNIEACDILQPLEAALCFNPGGTLRGGVSAYAEVSGGSGADAPRKIKIAGTVRWALEDARKYGLIPSGVGIEVTVSPSAWMWDTALGCDMYAGVLRKLLAGRPGMVCWVDYSGSSPVIRVADGAGLPVVTLDRAQDCLSAISLSPRPDLVPPAVGVVLTAGRQACRSQVWPKGASLRQEGCVTTQVALSSTSTEDDAPVGSESPVWDFTKPIVEVRGVKLPSGTDSNARKWWFSKVSQLSSVSGLQLGTIKKSVVAGVDGTDMSNYSTAESAQAYEHVSGQLSEACKTIKWCYVELKQYLYTDTRPPRGCEMLFPHTKQVDGKTRWYNWLRWQGRTINKSRMRYRASKSGDSGGDDGSNPPSSGGGTPPSSTTDWPDYSSILKEYYEITRAMPWEGRVNSLRALSPANLVGRRLAITGARRDYLEMATSVQGVTVDLAGKSTSINTGVPAHLSLQDMVDRVQQLASGQETLDQDQQQDNPMLTLQYDDEAYKSPDAPTLGPAGELVWTEAPDKPPVYDLQVELDWSDDNTEVTGYRMRRGKLMLQGVYIGQTPGDDTSGWFTKEGFTGGEIWLDVKFNGKGKLTGTSIMYEQGTVNPLILTDELADESEEFSYSFHIATVQDKEVYQHMLGTIQIPLNHGTFYPYGPAI</sequence>